<name>A0A7W9AQ85_9SPHN</name>
<dbReference type="PANTHER" id="PTHR42748">
    <property type="entry name" value="NITROGEN METABOLITE REPRESSION PROTEIN NMRA FAMILY MEMBER"/>
    <property type="match status" value="1"/>
</dbReference>
<reference evidence="4 5" key="1">
    <citation type="submission" date="2020-08" db="EMBL/GenBank/DDBJ databases">
        <title>Genomic Encyclopedia of Type Strains, Phase IV (KMG-IV): sequencing the most valuable type-strain genomes for metagenomic binning, comparative biology and taxonomic classification.</title>
        <authorList>
            <person name="Goeker M."/>
        </authorList>
    </citation>
    <scope>NUCLEOTIDE SEQUENCE [LARGE SCALE GENOMIC DNA]</scope>
    <source>
        <strain evidence="4 5">DSM 27244</strain>
    </source>
</reference>
<dbReference type="Proteomes" id="UP000557739">
    <property type="component" value="Unassembled WGS sequence"/>
</dbReference>
<dbReference type="Gene3D" id="3.90.25.10">
    <property type="entry name" value="UDP-galactose 4-epimerase, domain 1"/>
    <property type="match status" value="1"/>
</dbReference>
<accession>A0A7W9AQ85</accession>
<dbReference type="InterPro" id="IPR036291">
    <property type="entry name" value="NAD(P)-bd_dom_sf"/>
</dbReference>
<dbReference type="SUPFAM" id="SSF51735">
    <property type="entry name" value="NAD(P)-binding Rossmann-fold domains"/>
    <property type="match status" value="1"/>
</dbReference>
<dbReference type="RefSeq" id="WP_184027486.1">
    <property type="nucleotide sequence ID" value="NZ_JACIJJ010000002.1"/>
</dbReference>
<evidence type="ECO:0000256" key="1">
    <source>
        <dbReference type="ARBA" id="ARBA00006328"/>
    </source>
</evidence>
<feature type="domain" description="NmrA-like" evidence="3">
    <location>
        <begin position="4"/>
        <end position="246"/>
    </location>
</feature>
<dbReference type="EMBL" id="JACIJJ010000002">
    <property type="protein sequence ID" value="MBB5698612.1"/>
    <property type="molecule type" value="Genomic_DNA"/>
</dbReference>
<dbReference type="Pfam" id="PF05368">
    <property type="entry name" value="NmrA"/>
    <property type="match status" value="1"/>
</dbReference>
<evidence type="ECO:0000259" key="3">
    <source>
        <dbReference type="Pfam" id="PF05368"/>
    </source>
</evidence>
<evidence type="ECO:0000256" key="2">
    <source>
        <dbReference type="ARBA" id="ARBA00022857"/>
    </source>
</evidence>
<keyword evidence="2" id="KW-0521">NADP</keyword>
<sequence>MTDRIILVTGATGAQGGATVDALLGTGFRVRALVRDPSAPGASALAARGVELYQGDFDDRETLAAAADGAWGVFSVQLPPTPGDLESEVRTGRHLIEAARQAGVEVFVHTSVARAGEQTQFVDWDAGRWWPDYWNAKSGVNDLVRQAGFPHWVILKPAFMMDNFIKPKAAYMFPGLARGAMETAMKPDTRLDLIAATDIGRFAAAAFADPARFDGREIDLAAESLTMTQVAEVLSAASGKPVVARSMKGADARAAGVMPGLVESQQWATVEGYKVDLDRANGHGIALERFADWAARRRDRIEIGAA</sequence>
<comment type="caution">
    <text evidence="4">The sequence shown here is derived from an EMBL/GenBank/DDBJ whole genome shotgun (WGS) entry which is preliminary data.</text>
</comment>
<gene>
    <name evidence="4" type="ORF">FHR19_001957</name>
</gene>
<protein>
    <submittedName>
        <fullName evidence="4">Uncharacterized protein YbjT (DUF2867 family)</fullName>
    </submittedName>
</protein>
<organism evidence="4 5">
    <name type="scientific">Sphingomonas yantingensis</name>
    <dbReference type="NCBI Taxonomy" id="1241761"/>
    <lineage>
        <taxon>Bacteria</taxon>
        <taxon>Pseudomonadati</taxon>
        <taxon>Pseudomonadota</taxon>
        <taxon>Alphaproteobacteria</taxon>
        <taxon>Sphingomonadales</taxon>
        <taxon>Sphingomonadaceae</taxon>
        <taxon>Sphingomonas</taxon>
    </lineage>
</organism>
<dbReference type="Gene3D" id="3.40.50.720">
    <property type="entry name" value="NAD(P)-binding Rossmann-like Domain"/>
    <property type="match status" value="1"/>
</dbReference>
<evidence type="ECO:0000313" key="5">
    <source>
        <dbReference type="Proteomes" id="UP000557739"/>
    </source>
</evidence>
<comment type="similarity">
    <text evidence="1">Belongs to the NmrA-type oxidoreductase family.</text>
</comment>
<dbReference type="AlphaFoldDB" id="A0A7W9AQ85"/>
<dbReference type="PANTHER" id="PTHR42748:SF7">
    <property type="entry name" value="NMRA LIKE REDOX SENSOR 1-RELATED"/>
    <property type="match status" value="1"/>
</dbReference>
<evidence type="ECO:0000313" key="4">
    <source>
        <dbReference type="EMBL" id="MBB5698612.1"/>
    </source>
</evidence>
<dbReference type="InterPro" id="IPR051164">
    <property type="entry name" value="NmrA-like_oxidored"/>
</dbReference>
<proteinExistence type="inferred from homology"/>
<dbReference type="CDD" id="cd05251">
    <property type="entry name" value="NmrA_like_SDR_a"/>
    <property type="match status" value="1"/>
</dbReference>
<dbReference type="InterPro" id="IPR008030">
    <property type="entry name" value="NmrA-like"/>
</dbReference>
<keyword evidence="5" id="KW-1185">Reference proteome</keyword>